<feature type="region of interest" description="Disordered" evidence="1">
    <location>
        <begin position="31"/>
        <end position="66"/>
    </location>
</feature>
<evidence type="ECO:0000313" key="5">
    <source>
        <dbReference type="Proteomes" id="UP001183648"/>
    </source>
</evidence>
<feature type="signal peptide" evidence="2">
    <location>
        <begin position="1"/>
        <end position="34"/>
    </location>
</feature>
<organism evidence="4 5">
    <name type="scientific">Nocardioides marmoribigeumensis</name>
    <dbReference type="NCBI Taxonomy" id="433649"/>
    <lineage>
        <taxon>Bacteria</taxon>
        <taxon>Bacillati</taxon>
        <taxon>Actinomycetota</taxon>
        <taxon>Actinomycetes</taxon>
        <taxon>Propionibacteriales</taxon>
        <taxon>Nocardioidaceae</taxon>
        <taxon>Nocardioides</taxon>
    </lineage>
</organism>
<feature type="domain" description="Septum formation-related" evidence="3">
    <location>
        <begin position="63"/>
        <end position="277"/>
    </location>
</feature>
<name>A0ABU2BQJ5_9ACTN</name>
<reference evidence="4 5" key="1">
    <citation type="submission" date="2023-07" db="EMBL/GenBank/DDBJ databases">
        <title>Sequencing the genomes of 1000 actinobacteria strains.</title>
        <authorList>
            <person name="Klenk H.-P."/>
        </authorList>
    </citation>
    <scope>NUCLEOTIDE SEQUENCE [LARGE SCALE GENOMIC DNA]</scope>
    <source>
        <strain evidence="4 5">DSM 19426</strain>
    </source>
</reference>
<evidence type="ECO:0000256" key="1">
    <source>
        <dbReference type="SAM" id="MobiDB-lite"/>
    </source>
</evidence>
<gene>
    <name evidence="4" type="ORF">J2S63_000441</name>
</gene>
<keyword evidence="2" id="KW-0732">Signal</keyword>
<feature type="chain" id="PRO_5045371272" description="Septum formation-related domain-containing protein" evidence="2">
    <location>
        <begin position="35"/>
        <end position="283"/>
    </location>
</feature>
<evidence type="ECO:0000313" key="4">
    <source>
        <dbReference type="EMBL" id="MDR7360888.1"/>
    </source>
</evidence>
<feature type="compositionally biased region" description="Low complexity" evidence="1">
    <location>
        <begin position="38"/>
        <end position="58"/>
    </location>
</feature>
<evidence type="ECO:0000256" key="2">
    <source>
        <dbReference type="SAM" id="SignalP"/>
    </source>
</evidence>
<accession>A0ABU2BQJ5</accession>
<dbReference type="EMBL" id="JAVDYG010000001">
    <property type="protein sequence ID" value="MDR7360888.1"/>
    <property type="molecule type" value="Genomic_DNA"/>
</dbReference>
<keyword evidence="5" id="KW-1185">Reference proteome</keyword>
<dbReference type="Proteomes" id="UP001183648">
    <property type="component" value="Unassembled WGS sequence"/>
</dbReference>
<dbReference type="Pfam" id="PF13845">
    <property type="entry name" value="Septum_form"/>
    <property type="match status" value="1"/>
</dbReference>
<protein>
    <recommendedName>
        <fullName evidence="3">Septum formation-related domain-containing protein</fullName>
    </recommendedName>
</protein>
<dbReference type="PROSITE" id="PS51257">
    <property type="entry name" value="PROKAR_LIPOPROTEIN"/>
    <property type="match status" value="1"/>
</dbReference>
<proteinExistence type="predicted"/>
<sequence>MTPRRRTWSRLGTTTSVVLLLAAGLAACSGGSDGGSGEPAVQPPSKASSSSLDSIEAARPQPGDCHSMTLSQVTATSADDTSTDCLHRPTTITVAVGSLEVKGREVAPGSRAAQDLMRRTCEPRAAAWLGADSLRLSRLTAVWFVPSPEQVAAGARWFRCDVVGFDRGDHLLPLPAPHQLRGSLEGAGARRYALCGTARPGDKRFQRVICSLTHSWRAIATIDLPGGKAYPGPAAVRDKGDDACSAKARSASGNALTYDYGWEWPTAQQWAAGQHYGFCWAPA</sequence>
<dbReference type="InterPro" id="IPR026004">
    <property type="entry name" value="Septum_form"/>
</dbReference>
<dbReference type="RefSeq" id="WP_310298046.1">
    <property type="nucleotide sequence ID" value="NZ_BAAAPS010000002.1"/>
</dbReference>
<comment type="caution">
    <text evidence="4">The sequence shown here is derived from an EMBL/GenBank/DDBJ whole genome shotgun (WGS) entry which is preliminary data.</text>
</comment>
<evidence type="ECO:0000259" key="3">
    <source>
        <dbReference type="Pfam" id="PF13845"/>
    </source>
</evidence>